<protein>
    <recommendedName>
        <fullName evidence="4">YfhO family protein</fullName>
    </recommendedName>
</protein>
<feature type="transmembrane region" description="Helical" evidence="1">
    <location>
        <begin position="396"/>
        <end position="419"/>
    </location>
</feature>
<feature type="transmembrane region" description="Helical" evidence="1">
    <location>
        <begin position="159"/>
        <end position="178"/>
    </location>
</feature>
<feature type="transmembrane region" description="Helical" evidence="1">
    <location>
        <begin position="480"/>
        <end position="498"/>
    </location>
</feature>
<feature type="transmembrane region" description="Helical" evidence="1">
    <location>
        <begin position="131"/>
        <end position="153"/>
    </location>
</feature>
<feature type="transmembrane region" description="Helical" evidence="1">
    <location>
        <begin position="45"/>
        <end position="64"/>
    </location>
</feature>
<feature type="transmembrane region" description="Helical" evidence="1">
    <location>
        <begin position="450"/>
        <end position="473"/>
    </location>
</feature>
<keyword evidence="3" id="KW-1185">Reference proteome</keyword>
<dbReference type="EMBL" id="BAABFA010000007">
    <property type="protein sequence ID" value="GAA4462320.1"/>
    <property type="molecule type" value="Genomic_DNA"/>
</dbReference>
<organism evidence="2 3">
    <name type="scientific">Nemorincola caseinilytica</name>
    <dbReference type="NCBI Taxonomy" id="2054315"/>
    <lineage>
        <taxon>Bacteria</taxon>
        <taxon>Pseudomonadati</taxon>
        <taxon>Bacteroidota</taxon>
        <taxon>Chitinophagia</taxon>
        <taxon>Chitinophagales</taxon>
        <taxon>Chitinophagaceae</taxon>
        <taxon>Nemorincola</taxon>
    </lineage>
</organism>
<reference evidence="3" key="1">
    <citation type="journal article" date="2019" name="Int. J. Syst. Evol. Microbiol.">
        <title>The Global Catalogue of Microorganisms (GCM) 10K type strain sequencing project: providing services to taxonomists for standard genome sequencing and annotation.</title>
        <authorList>
            <consortium name="The Broad Institute Genomics Platform"/>
            <consortium name="The Broad Institute Genome Sequencing Center for Infectious Disease"/>
            <person name="Wu L."/>
            <person name="Ma J."/>
        </authorList>
    </citation>
    <scope>NUCLEOTIDE SEQUENCE [LARGE SCALE GENOMIC DNA]</scope>
    <source>
        <strain evidence="3">JCM 32105</strain>
    </source>
</reference>
<dbReference type="PANTHER" id="PTHR38454:SF1">
    <property type="entry name" value="INTEGRAL MEMBRANE PROTEIN"/>
    <property type="match status" value="1"/>
</dbReference>
<dbReference type="Pfam" id="PF09586">
    <property type="entry name" value="YfhO"/>
    <property type="match status" value="2"/>
</dbReference>
<name>A0ABP8N8M9_9BACT</name>
<keyword evidence="1" id="KW-1133">Transmembrane helix</keyword>
<feature type="transmembrane region" description="Helical" evidence="1">
    <location>
        <begin position="341"/>
        <end position="359"/>
    </location>
</feature>
<evidence type="ECO:0000313" key="2">
    <source>
        <dbReference type="EMBL" id="GAA4462320.1"/>
    </source>
</evidence>
<keyword evidence="1" id="KW-0812">Transmembrane</keyword>
<feature type="transmembrane region" description="Helical" evidence="1">
    <location>
        <begin position="210"/>
        <end position="240"/>
    </location>
</feature>
<feature type="transmembrane region" description="Helical" evidence="1">
    <location>
        <begin position="366"/>
        <end position="384"/>
    </location>
</feature>
<feature type="transmembrane region" description="Helical" evidence="1">
    <location>
        <begin position="426"/>
        <end position="444"/>
    </location>
</feature>
<dbReference type="RefSeq" id="WP_345079102.1">
    <property type="nucleotide sequence ID" value="NZ_BAABFA010000007.1"/>
</dbReference>
<sequence length="820" mass="92506">MSAKKKQNVPAKPAPPIQETPAAKVTFNVHSTPVADLFDTLGKKAAFVALGLLAVIAFIVYRHYLSLEHVFFFKDIGSDTYNYTYPTIYSVAAQNGIPSWSFNRAMGQSMYPFSLRDPFEIFMYLAGAKNLIYATIFKEFAKVVLGGWVFYYYLRTVGFTAYTCIIGSICFAFCGFMVMGGTWALFSFEAFNLALLLLAFEQLLSKGKWLLFPIAIFLLAISQPFNLFVYGLFLAGYAILRMYQLGTYTFRSGTVLFVQMIGFGAIGMLLGGFMLLENIVQLLESPRGSGNTSYASALSSVPMFQAVDKFQLGTAVMRLFCTDLLGAAGSYKGWQNTLEAPLFYCGLPCLLLMPQVFPLLEKKKRLFFVVFLLIWLIPVFFPYFRYSFWLFTGDYYRAYSIVVAGFFMYYALVALDLIIRHQRVSLLTLGITLGVLFLLLNYPYFPEGEFINSALLTFVCFMLLVYGALLFFIGRQGSPVYLRYVLLAALAFEVIYFSSISVNDRDPVTAEELTQKKGYNDHTIDALDAINKVDHSFYRVDKAYGSSPAIHYSLNDGMAQNYHGTSGYNPFNQLYYIRYLQLMGVSDKNNEQDSRWARGLAGRPILESQNRVRYMMDKGFAMPIWRVTADSIGTFGDVRLFRSKYLLPFGYAYSRYIKESAFNTLSTTQKDFVSLRACVVADDKVASVQGMQEFRLADTIPAMAFNLDIYKQYVDELGHDSMADAKVEDTRITGKVTVGAAKMLYLTVPYDEGWHLSVDGKPREKDIVFAGMTGVSLAPGTHTIEMTYSLRYLGKGTLLTILGLVAYAALWFIMRRRKLA</sequence>
<dbReference type="PANTHER" id="PTHR38454">
    <property type="entry name" value="INTEGRAL MEMBRANE PROTEIN-RELATED"/>
    <property type="match status" value="1"/>
</dbReference>
<gene>
    <name evidence="2" type="ORF">GCM10023093_08680</name>
</gene>
<accession>A0ABP8N8M9</accession>
<evidence type="ECO:0000256" key="1">
    <source>
        <dbReference type="SAM" id="Phobius"/>
    </source>
</evidence>
<keyword evidence="1" id="KW-0472">Membrane</keyword>
<proteinExistence type="predicted"/>
<dbReference type="Proteomes" id="UP001500067">
    <property type="component" value="Unassembled WGS sequence"/>
</dbReference>
<feature type="transmembrane region" description="Helical" evidence="1">
    <location>
        <begin position="252"/>
        <end position="276"/>
    </location>
</feature>
<comment type="caution">
    <text evidence="2">The sequence shown here is derived from an EMBL/GenBank/DDBJ whole genome shotgun (WGS) entry which is preliminary data.</text>
</comment>
<dbReference type="InterPro" id="IPR018580">
    <property type="entry name" value="Uncharacterised_YfhO"/>
</dbReference>
<evidence type="ECO:0008006" key="4">
    <source>
        <dbReference type="Google" id="ProtNLM"/>
    </source>
</evidence>
<feature type="transmembrane region" description="Helical" evidence="1">
    <location>
        <begin position="792"/>
        <end position="814"/>
    </location>
</feature>
<evidence type="ECO:0000313" key="3">
    <source>
        <dbReference type="Proteomes" id="UP001500067"/>
    </source>
</evidence>